<dbReference type="GO" id="GO:0005886">
    <property type="term" value="C:plasma membrane"/>
    <property type="evidence" value="ECO:0007669"/>
    <property type="project" value="TreeGrafter"/>
</dbReference>
<dbReference type="SMART" id="SM00304">
    <property type="entry name" value="HAMP"/>
    <property type="match status" value="1"/>
</dbReference>
<evidence type="ECO:0000256" key="10">
    <source>
        <dbReference type="SAM" id="MobiDB-lite"/>
    </source>
</evidence>
<protein>
    <recommendedName>
        <fullName evidence="3">histidine kinase</fullName>
        <ecNumber evidence="3">2.7.13.3</ecNumber>
    </recommendedName>
</protein>
<comment type="subcellular location">
    <subcellularLocation>
        <location evidence="2">Membrane</location>
    </subcellularLocation>
</comment>
<name>A0A931B4C3_9ACTN</name>
<evidence type="ECO:0000256" key="4">
    <source>
        <dbReference type="ARBA" id="ARBA00022553"/>
    </source>
</evidence>
<feature type="region of interest" description="Disordered" evidence="10">
    <location>
        <begin position="707"/>
        <end position="897"/>
    </location>
</feature>
<evidence type="ECO:0000256" key="11">
    <source>
        <dbReference type="SAM" id="Phobius"/>
    </source>
</evidence>
<feature type="compositionally biased region" description="Basic and acidic residues" evidence="10">
    <location>
        <begin position="843"/>
        <end position="866"/>
    </location>
</feature>
<dbReference type="Gene3D" id="6.10.340.10">
    <property type="match status" value="1"/>
</dbReference>
<keyword evidence="4" id="KW-0597">Phosphoprotein</keyword>
<dbReference type="Pfam" id="PF00672">
    <property type="entry name" value="HAMP"/>
    <property type="match status" value="1"/>
</dbReference>
<dbReference type="Pfam" id="PF02518">
    <property type="entry name" value="HATPase_c"/>
    <property type="match status" value="1"/>
</dbReference>
<dbReference type="RefSeq" id="WP_196193585.1">
    <property type="nucleotide sequence ID" value="NZ_JADPRT010000003.1"/>
</dbReference>
<evidence type="ECO:0000256" key="2">
    <source>
        <dbReference type="ARBA" id="ARBA00004370"/>
    </source>
</evidence>
<dbReference type="InterPro" id="IPR003594">
    <property type="entry name" value="HATPase_dom"/>
</dbReference>
<keyword evidence="11" id="KW-0472">Membrane</keyword>
<evidence type="ECO:0000256" key="3">
    <source>
        <dbReference type="ARBA" id="ARBA00012438"/>
    </source>
</evidence>
<evidence type="ECO:0000256" key="7">
    <source>
        <dbReference type="ARBA" id="ARBA00022777"/>
    </source>
</evidence>
<dbReference type="InterPro" id="IPR003660">
    <property type="entry name" value="HAMP_dom"/>
</dbReference>
<feature type="transmembrane region" description="Helical" evidence="11">
    <location>
        <begin position="24"/>
        <end position="45"/>
    </location>
</feature>
<dbReference type="Gene3D" id="3.30.565.10">
    <property type="entry name" value="Histidine kinase-like ATPase, C-terminal domain"/>
    <property type="match status" value="1"/>
</dbReference>
<keyword evidence="9" id="KW-0902">Two-component regulatory system</keyword>
<sequence length="897" mass="96333">MSSLDTLADRLGRRLTRLPLRRKLNVLIAVPLALICLLISVYAYGEVAQATSAWRQAHQLRAGLQVAELVNDVQREQGQALLYFESYFDEPYAKTRVHPDETAYLAAQSDTDAQVERVRQSFGRFIPDAESAALDNMSVLQTPRAAVADGKLPPSEIDSAYGPLSEALIDGLGLSAPQQTAEASGLEQQLDALLRTEVAHASFETAVLSAETGDANAMLEFDDAVGSLQLYQFELQRYTAIAPAADSSRLAEIGFNQYQVELTDALQGLALSTNELIIPTNDVKRRQIAHQSALDLQPAVDSESTVRLAIAQQLITGIADQSNAASVQSWWRAGLLLGAAVVLLLLWVGVLALIRRSILRPLRRVTQAARRVSELSAAELARVADEDTPVGIDGPPRLEDLPILADDEIGELAKAFNQVQRTAGDLLERQAMSRHNTAEMFGNIGRRVANLTGRQLALIDSVERGETDPELLDQLYRIDHIAVRLQRNADSLMLLAGIRDTELDGRPAELTHVVRAALGQIEGFERVRLTADVDATVAPDVVNDLVLMLAELLENAVSFSPAHSEVQVSVREHAGQAVLEIVDHGLGMSSERLAEENARLVRRERLDLAPTRVLGLFVVGALARRWGIQVTLARTPGGGVTSRVAIPADWVSPSLPRSGRSWSPSAPQPVPAVPAAVPAAVTAAVAAAFPAATPAARAVSATPVRAALPTRSPGATGGPREPEFETGADFFTPRGAGSGSRSGFDEPAHQGRGERETGAQETGAPTADSRLPRRRRTGPDEDALSRPVVDTRPTPTPKPTPTAAATDTQASPDERPGALKRRVRGATLRENLVGAERIAVRPPDPDEVRSSLEEFEDAVSRAERDSATPTTLASAVASLRERQRSTSNPKETEGVGQ</sequence>
<evidence type="ECO:0000259" key="13">
    <source>
        <dbReference type="PROSITE" id="PS50885"/>
    </source>
</evidence>
<dbReference type="InterPro" id="IPR050428">
    <property type="entry name" value="TCS_sensor_his_kinase"/>
</dbReference>
<dbReference type="PANTHER" id="PTHR45436:SF5">
    <property type="entry name" value="SENSOR HISTIDINE KINASE TRCS"/>
    <property type="match status" value="1"/>
</dbReference>
<dbReference type="SUPFAM" id="SSF55874">
    <property type="entry name" value="ATPase domain of HSP90 chaperone/DNA topoisomerase II/histidine kinase"/>
    <property type="match status" value="1"/>
</dbReference>
<evidence type="ECO:0000256" key="5">
    <source>
        <dbReference type="ARBA" id="ARBA00022679"/>
    </source>
</evidence>
<feature type="compositionally biased region" description="Basic and acidic residues" evidence="10">
    <location>
        <begin position="879"/>
        <end position="897"/>
    </location>
</feature>
<organism evidence="14 15">
    <name type="scientific">Streptacidiphilus fuscans</name>
    <dbReference type="NCBI Taxonomy" id="2789292"/>
    <lineage>
        <taxon>Bacteria</taxon>
        <taxon>Bacillati</taxon>
        <taxon>Actinomycetota</taxon>
        <taxon>Actinomycetes</taxon>
        <taxon>Kitasatosporales</taxon>
        <taxon>Streptomycetaceae</taxon>
        <taxon>Streptacidiphilus</taxon>
    </lineage>
</organism>
<dbReference type="InterPro" id="IPR005467">
    <property type="entry name" value="His_kinase_dom"/>
</dbReference>
<dbReference type="PANTHER" id="PTHR45436">
    <property type="entry name" value="SENSOR HISTIDINE KINASE YKOH"/>
    <property type="match status" value="1"/>
</dbReference>
<keyword evidence="8 11" id="KW-1133">Transmembrane helix</keyword>
<comment type="catalytic activity">
    <reaction evidence="1">
        <text>ATP + protein L-histidine = ADP + protein N-phospho-L-histidine.</text>
        <dbReference type="EC" id="2.7.13.3"/>
    </reaction>
</comment>
<evidence type="ECO:0000313" key="14">
    <source>
        <dbReference type="EMBL" id="MBF9068457.1"/>
    </source>
</evidence>
<dbReference type="GO" id="GO:0004673">
    <property type="term" value="F:protein histidine kinase activity"/>
    <property type="evidence" value="ECO:0007669"/>
    <property type="project" value="UniProtKB-EC"/>
</dbReference>
<keyword evidence="15" id="KW-1185">Reference proteome</keyword>
<feature type="domain" description="HAMP" evidence="13">
    <location>
        <begin position="356"/>
        <end position="428"/>
    </location>
</feature>
<evidence type="ECO:0000313" key="15">
    <source>
        <dbReference type="Proteomes" id="UP000657385"/>
    </source>
</evidence>
<keyword evidence="7 14" id="KW-0418">Kinase</keyword>
<dbReference type="InterPro" id="IPR036890">
    <property type="entry name" value="HATPase_C_sf"/>
</dbReference>
<feature type="transmembrane region" description="Helical" evidence="11">
    <location>
        <begin position="330"/>
        <end position="354"/>
    </location>
</feature>
<evidence type="ECO:0000256" key="1">
    <source>
        <dbReference type="ARBA" id="ARBA00000085"/>
    </source>
</evidence>
<evidence type="ECO:0000256" key="8">
    <source>
        <dbReference type="ARBA" id="ARBA00022989"/>
    </source>
</evidence>
<accession>A0A931B4C3</accession>
<dbReference type="PROSITE" id="PS50885">
    <property type="entry name" value="HAMP"/>
    <property type="match status" value="1"/>
</dbReference>
<keyword evidence="6 11" id="KW-0812">Transmembrane</keyword>
<dbReference type="PROSITE" id="PS50109">
    <property type="entry name" value="HIS_KIN"/>
    <property type="match status" value="1"/>
</dbReference>
<evidence type="ECO:0000256" key="6">
    <source>
        <dbReference type="ARBA" id="ARBA00022692"/>
    </source>
</evidence>
<keyword evidence="5" id="KW-0808">Transferase</keyword>
<feature type="compositionally biased region" description="Basic and acidic residues" evidence="10">
    <location>
        <begin position="743"/>
        <end position="758"/>
    </location>
</feature>
<evidence type="ECO:0000259" key="12">
    <source>
        <dbReference type="PROSITE" id="PS50109"/>
    </source>
</evidence>
<feature type="compositionally biased region" description="Low complexity" evidence="10">
    <location>
        <begin position="801"/>
        <end position="811"/>
    </location>
</feature>
<evidence type="ECO:0000256" key="9">
    <source>
        <dbReference type="ARBA" id="ARBA00023012"/>
    </source>
</evidence>
<reference evidence="14" key="1">
    <citation type="submission" date="2020-11" db="EMBL/GenBank/DDBJ databases">
        <title>Isolation and identification of active actinomycetes.</title>
        <authorList>
            <person name="Yu B."/>
        </authorList>
    </citation>
    <scope>NUCLEOTIDE SEQUENCE</scope>
    <source>
        <strain evidence="14">NEAU-YB345</strain>
    </source>
</reference>
<proteinExistence type="predicted"/>
<gene>
    <name evidence="14" type="ORF">I2501_10480</name>
</gene>
<feature type="domain" description="Histidine kinase" evidence="12">
    <location>
        <begin position="484"/>
        <end position="650"/>
    </location>
</feature>
<dbReference type="EC" id="2.7.13.3" evidence="3"/>
<comment type="caution">
    <text evidence="14">The sequence shown here is derived from an EMBL/GenBank/DDBJ whole genome shotgun (WGS) entry which is preliminary data.</text>
</comment>
<dbReference type="GO" id="GO:0000160">
    <property type="term" value="P:phosphorelay signal transduction system"/>
    <property type="evidence" value="ECO:0007669"/>
    <property type="project" value="UniProtKB-KW"/>
</dbReference>
<dbReference type="Proteomes" id="UP000657385">
    <property type="component" value="Unassembled WGS sequence"/>
</dbReference>
<dbReference type="EMBL" id="JADPRT010000003">
    <property type="protein sequence ID" value="MBF9068457.1"/>
    <property type="molecule type" value="Genomic_DNA"/>
</dbReference>
<dbReference type="SMART" id="SM00387">
    <property type="entry name" value="HATPase_c"/>
    <property type="match status" value="1"/>
</dbReference>
<dbReference type="CDD" id="cd06225">
    <property type="entry name" value="HAMP"/>
    <property type="match status" value="1"/>
</dbReference>
<dbReference type="AlphaFoldDB" id="A0A931B4C3"/>